<gene>
    <name evidence="2" type="ORF">F7Q91_22400</name>
</gene>
<evidence type="ECO:0000313" key="3">
    <source>
        <dbReference type="Proteomes" id="UP000423756"/>
    </source>
</evidence>
<keyword evidence="1" id="KW-0472">Membrane</keyword>
<feature type="transmembrane region" description="Helical" evidence="1">
    <location>
        <begin position="6"/>
        <end position="30"/>
    </location>
</feature>
<keyword evidence="1" id="KW-0812">Transmembrane</keyword>
<proteinExistence type="predicted"/>
<dbReference type="Proteomes" id="UP000423756">
    <property type="component" value="Unassembled WGS sequence"/>
</dbReference>
<protein>
    <submittedName>
        <fullName evidence="2">DNA mismatch repair protein</fullName>
    </submittedName>
</protein>
<evidence type="ECO:0000313" key="2">
    <source>
        <dbReference type="EMBL" id="KAB0470302.1"/>
    </source>
</evidence>
<sequence>MALRLPPPWMIVLTGLVLNILAIVVSSLVLDKMVVEQAQYRERQQGNVYSIQLAWNTIETLERKRESMLLHMDISTSSNSAVTPELEEAMRGQLGAWVSGKVPEITVENLSQIMMLINQAQQSQRTRIDDFYLDNLTLSERLQALEEQMTLYKNIALFLQIFGLALILARDLARRN</sequence>
<dbReference type="GeneID" id="77344137"/>
<reference evidence="2 3" key="1">
    <citation type="submission" date="2019-09" db="EMBL/GenBank/DDBJ databases">
        <title>Draft genome sequences of 48 bacterial type strains from the CCUG.</title>
        <authorList>
            <person name="Tunovic T."/>
            <person name="Pineiro-Iglesias B."/>
            <person name="Unosson C."/>
            <person name="Inganas E."/>
            <person name="Ohlen M."/>
            <person name="Cardew S."/>
            <person name="Jensie-Markopoulos S."/>
            <person name="Salva-Serra F."/>
            <person name="Jaen-Luchoro D."/>
            <person name="Karlsson R."/>
            <person name="Svensson-Stadler L."/>
            <person name="Chun J."/>
            <person name="Moore E."/>
        </authorList>
    </citation>
    <scope>NUCLEOTIDE SEQUENCE [LARGE SCALE GENOMIC DNA]</scope>
    <source>
        <strain evidence="2 3">CCUG 48643</strain>
    </source>
</reference>
<dbReference type="AlphaFoldDB" id="A0A7V7NQ22"/>
<accession>A0A7V7NQ22</accession>
<dbReference type="RefSeq" id="WP_137408946.1">
    <property type="nucleotide sequence ID" value="NZ_AP025466.1"/>
</dbReference>
<name>A0A7V7NQ22_9VIBR</name>
<dbReference type="EMBL" id="VZPX01000068">
    <property type="protein sequence ID" value="KAB0470302.1"/>
    <property type="molecule type" value="Genomic_DNA"/>
</dbReference>
<comment type="caution">
    <text evidence="2">The sequence shown here is derived from an EMBL/GenBank/DDBJ whole genome shotgun (WGS) entry which is preliminary data.</text>
</comment>
<keyword evidence="1" id="KW-1133">Transmembrane helix</keyword>
<evidence type="ECO:0000256" key="1">
    <source>
        <dbReference type="SAM" id="Phobius"/>
    </source>
</evidence>
<organism evidence="2 3">
    <name type="scientific">Vibrio chagasii</name>
    <dbReference type="NCBI Taxonomy" id="170679"/>
    <lineage>
        <taxon>Bacteria</taxon>
        <taxon>Pseudomonadati</taxon>
        <taxon>Pseudomonadota</taxon>
        <taxon>Gammaproteobacteria</taxon>
        <taxon>Vibrionales</taxon>
        <taxon>Vibrionaceae</taxon>
        <taxon>Vibrio</taxon>
    </lineage>
</organism>
<feature type="transmembrane region" description="Helical" evidence="1">
    <location>
        <begin position="151"/>
        <end position="169"/>
    </location>
</feature>